<organism evidence="1">
    <name type="scientific">Panicum hallii</name>
    <dbReference type="NCBI Taxonomy" id="206008"/>
    <lineage>
        <taxon>Eukaryota</taxon>
        <taxon>Viridiplantae</taxon>
        <taxon>Streptophyta</taxon>
        <taxon>Embryophyta</taxon>
        <taxon>Tracheophyta</taxon>
        <taxon>Spermatophyta</taxon>
        <taxon>Magnoliopsida</taxon>
        <taxon>Liliopsida</taxon>
        <taxon>Poales</taxon>
        <taxon>Poaceae</taxon>
        <taxon>PACMAD clade</taxon>
        <taxon>Panicoideae</taxon>
        <taxon>Panicodae</taxon>
        <taxon>Paniceae</taxon>
        <taxon>Panicinae</taxon>
        <taxon>Panicum</taxon>
        <taxon>Panicum sect. Panicum</taxon>
    </lineage>
</organism>
<evidence type="ECO:0000313" key="1">
    <source>
        <dbReference type="EMBL" id="PVH63614.1"/>
    </source>
</evidence>
<dbReference type="AlphaFoldDB" id="A0A2T8KN98"/>
<dbReference type="EMBL" id="CM008047">
    <property type="protein sequence ID" value="PVH63614.1"/>
    <property type="molecule type" value="Genomic_DNA"/>
</dbReference>
<dbReference type="Gramene" id="PVH63615">
    <property type="protein sequence ID" value="PVH63615"/>
    <property type="gene ID" value="PAHAL_2G069400"/>
</dbReference>
<accession>A0A2T8KN98</accession>
<protein>
    <submittedName>
        <fullName evidence="1">Uncharacterized protein</fullName>
    </submittedName>
</protein>
<name>A0A2T8KN98_9POAL</name>
<sequence>MRSISRRCSSSGQHSISSAFCLHGTSSNDQRVCRHLWVEFQFSMLCADRRLWEPQVQRHRCNSRFCSSFHMGRTLEFPSTFLMLHYLCVNSRLTLL</sequence>
<dbReference type="EMBL" id="CM008047">
    <property type="protein sequence ID" value="PVH63615.1"/>
    <property type="molecule type" value="Genomic_DNA"/>
</dbReference>
<proteinExistence type="predicted"/>
<dbReference type="Proteomes" id="UP000243499">
    <property type="component" value="Chromosome 2"/>
</dbReference>
<reference evidence="1" key="1">
    <citation type="submission" date="2018-04" db="EMBL/GenBank/DDBJ databases">
        <title>WGS assembly of Panicum hallii.</title>
        <authorList>
            <person name="Lovell J."/>
            <person name="Jenkins J."/>
            <person name="Lowry D."/>
            <person name="Mamidi S."/>
            <person name="Sreedasyam A."/>
            <person name="Weng X."/>
            <person name="Barry K."/>
            <person name="Bonette J."/>
            <person name="Campitelli B."/>
            <person name="Daum C."/>
            <person name="Gordon S."/>
            <person name="Gould B."/>
            <person name="Lipzen A."/>
            <person name="Macqueen A."/>
            <person name="Palacio-Mejia J."/>
            <person name="Plott C."/>
            <person name="Shakirov E."/>
            <person name="Shu S."/>
            <person name="Yoshinaga Y."/>
            <person name="Zane M."/>
            <person name="Rokhsar D."/>
            <person name="Grimwood J."/>
            <person name="Schmutz J."/>
            <person name="Juenger T."/>
        </authorList>
    </citation>
    <scope>NUCLEOTIDE SEQUENCE [LARGE SCALE GENOMIC DNA]</scope>
    <source>
        <strain evidence="1">FIL2</strain>
    </source>
</reference>
<gene>
    <name evidence="1" type="ORF">PAHAL_2G069400</name>
</gene>
<dbReference type="Gramene" id="PVH63614">
    <property type="protein sequence ID" value="PVH63614"/>
    <property type="gene ID" value="PAHAL_2G069400"/>
</dbReference>